<organism evidence="1 2">
    <name type="scientific">Haematococcus lacustris</name>
    <name type="common">Green alga</name>
    <name type="synonym">Haematococcus pluvialis</name>
    <dbReference type="NCBI Taxonomy" id="44745"/>
    <lineage>
        <taxon>Eukaryota</taxon>
        <taxon>Viridiplantae</taxon>
        <taxon>Chlorophyta</taxon>
        <taxon>core chlorophytes</taxon>
        <taxon>Chlorophyceae</taxon>
        <taxon>CS clade</taxon>
        <taxon>Chlamydomonadales</taxon>
        <taxon>Haematococcaceae</taxon>
        <taxon>Haematococcus</taxon>
    </lineage>
</organism>
<accession>A0A6A0A9Y8</accession>
<reference evidence="1 2" key="1">
    <citation type="submission" date="2020-02" db="EMBL/GenBank/DDBJ databases">
        <title>Draft genome sequence of Haematococcus lacustris strain NIES-144.</title>
        <authorList>
            <person name="Morimoto D."/>
            <person name="Nakagawa S."/>
            <person name="Yoshida T."/>
            <person name="Sawayama S."/>
        </authorList>
    </citation>
    <scope>NUCLEOTIDE SEQUENCE [LARGE SCALE GENOMIC DNA]</scope>
    <source>
        <strain evidence="1 2">NIES-144</strain>
    </source>
</reference>
<evidence type="ECO:0000313" key="2">
    <source>
        <dbReference type="Proteomes" id="UP000485058"/>
    </source>
</evidence>
<comment type="caution">
    <text evidence="1">The sequence shown here is derived from an EMBL/GenBank/DDBJ whole genome shotgun (WGS) entry which is preliminary data.</text>
</comment>
<evidence type="ECO:0000313" key="1">
    <source>
        <dbReference type="EMBL" id="GFH29398.1"/>
    </source>
</evidence>
<proteinExistence type="predicted"/>
<gene>
    <name evidence="1" type="ORF">HaLaN_28045</name>
</gene>
<dbReference type="Proteomes" id="UP000485058">
    <property type="component" value="Unassembled WGS sequence"/>
</dbReference>
<feature type="non-terminal residue" evidence="1">
    <location>
        <position position="1"/>
    </location>
</feature>
<dbReference type="AlphaFoldDB" id="A0A6A0A9Y8"/>
<sequence>MRPISNAIHRLEGDKPYLSQVLKIWDDLVAHAKNWLSELVEAHTPKCACFYCNCRTQLGLSVWRGVSFQLCVACCTSRRCGLCHCCKPVTLTDWSNRLAILCLFLLSITPKVKIPNPDSIRSGDLSHKVTPAVGPANPCQACRSHHALVKDSANKQRPTHKSRVARRSVASVAKFALKRQARSAPQAIAVSRATTPCHYTTRLSHGTLRGSRCKSGAWHCYLFQLYWLGFSIGSVSPLAQLVPTCHLPRSRHNSGFRHCHCHCLAAWHVSIYGVPGGRGVGVQDGPSQFSA</sequence>
<name>A0A6A0A9Y8_HAELA</name>
<keyword evidence="2" id="KW-1185">Reference proteome</keyword>
<protein>
    <submittedName>
        <fullName evidence="1">Uncharacterized protein</fullName>
    </submittedName>
</protein>
<dbReference type="EMBL" id="BLLF01004328">
    <property type="protein sequence ID" value="GFH29398.1"/>
    <property type="molecule type" value="Genomic_DNA"/>
</dbReference>